<keyword evidence="2" id="KW-1185">Reference proteome</keyword>
<name>A0A2A2HMS5_9EURY</name>
<dbReference type="AlphaFoldDB" id="A0A2A2HMS5"/>
<accession>A0A2A2HMS5</accession>
<evidence type="ECO:0000313" key="2">
    <source>
        <dbReference type="Proteomes" id="UP000218164"/>
    </source>
</evidence>
<dbReference type="EMBL" id="LMVP01000544">
    <property type="protein sequence ID" value="PAV10779.1"/>
    <property type="molecule type" value="Genomic_DNA"/>
</dbReference>
<protein>
    <submittedName>
        <fullName evidence="1">Uncharacterized protein</fullName>
    </submittedName>
</protein>
<sequence length="76" mass="9396">MYFETMYFETMYFEIMYFYRLTSLSKTRKNRIPKLVSKLSFRTPFFKKSATEKHAFFSIKSNQEIGFSFVLFKRRK</sequence>
<dbReference type="Proteomes" id="UP000218164">
    <property type="component" value="Unassembled WGS sequence"/>
</dbReference>
<evidence type="ECO:0000313" key="1">
    <source>
        <dbReference type="EMBL" id="PAV10779.1"/>
    </source>
</evidence>
<proteinExistence type="predicted"/>
<reference evidence="1 2" key="1">
    <citation type="journal article" date="2017" name="BMC Genomics">
        <title>Genomic analysis of methanogenic archaea reveals a shift towards energy conservation.</title>
        <authorList>
            <person name="Gilmore S.P."/>
            <person name="Henske J.K."/>
            <person name="Sexton J.A."/>
            <person name="Solomon K.V."/>
            <person name="Seppala S."/>
            <person name="Yoo J.I."/>
            <person name="Huyett L.M."/>
            <person name="Pressman A."/>
            <person name="Cogan J.Z."/>
            <person name="Kivenson V."/>
            <person name="Peng X."/>
            <person name="Tan Y."/>
            <person name="Valentine D.L."/>
            <person name="O'Malley M.A."/>
        </authorList>
    </citation>
    <scope>NUCLEOTIDE SEQUENCE [LARGE SCALE GENOMIC DNA]</scope>
    <source>
        <strain evidence="1 2">MC-15</strain>
    </source>
</reference>
<comment type="caution">
    <text evidence="1">The sequence shown here is derived from an EMBL/GenBank/DDBJ whole genome shotgun (WGS) entry which is preliminary data.</text>
</comment>
<gene>
    <name evidence="1" type="ORF">ASJ81_12590</name>
</gene>
<organism evidence="1 2">
    <name type="scientific">Methanosarcina spelaei</name>
    <dbReference type="NCBI Taxonomy" id="1036679"/>
    <lineage>
        <taxon>Archaea</taxon>
        <taxon>Methanobacteriati</taxon>
        <taxon>Methanobacteriota</taxon>
        <taxon>Stenosarchaea group</taxon>
        <taxon>Methanomicrobia</taxon>
        <taxon>Methanosarcinales</taxon>
        <taxon>Methanosarcinaceae</taxon>
        <taxon>Methanosarcina</taxon>
    </lineage>
</organism>